<evidence type="ECO:0000256" key="1">
    <source>
        <dbReference type="SAM" id="Phobius"/>
    </source>
</evidence>
<gene>
    <name evidence="2" type="ORF">GR170_06525</name>
</gene>
<evidence type="ECO:0000313" key="2">
    <source>
        <dbReference type="EMBL" id="MXN17481.1"/>
    </source>
</evidence>
<keyword evidence="1" id="KW-1133">Transmembrane helix</keyword>
<name>A0A6L7G067_9RHOB</name>
<dbReference type="Proteomes" id="UP000477911">
    <property type="component" value="Unassembled WGS sequence"/>
</dbReference>
<evidence type="ECO:0000313" key="3">
    <source>
        <dbReference type="Proteomes" id="UP000477911"/>
    </source>
</evidence>
<comment type="caution">
    <text evidence="2">The sequence shown here is derived from an EMBL/GenBank/DDBJ whole genome shotgun (WGS) entry which is preliminary data.</text>
</comment>
<dbReference type="RefSeq" id="WP_160892840.1">
    <property type="nucleotide sequence ID" value="NZ_WUMU01000004.1"/>
</dbReference>
<proteinExistence type="predicted"/>
<dbReference type="EMBL" id="WUMU01000004">
    <property type="protein sequence ID" value="MXN17481.1"/>
    <property type="molecule type" value="Genomic_DNA"/>
</dbReference>
<keyword evidence="3" id="KW-1185">Reference proteome</keyword>
<protein>
    <submittedName>
        <fullName evidence="2">Uncharacterized protein</fullName>
    </submittedName>
</protein>
<organism evidence="2 3">
    <name type="scientific">Pseudooceanicola albus</name>
    <dbReference type="NCBI Taxonomy" id="2692189"/>
    <lineage>
        <taxon>Bacteria</taxon>
        <taxon>Pseudomonadati</taxon>
        <taxon>Pseudomonadota</taxon>
        <taxon>Alphaproteobacteria</taxon>
        <taxon>Rhodobacterales</taxon>
        <taxon>Paracoccaceae</taxon>
        <taxon>Pseudooceanicola</taxon>
    </lineage>
</organism>
<dbReference type="AlphaFoldDB" id="A0A6L7G067"/>
<sequence length="58" mass="6000">MSTQIALTYSVPHRLPLGAVVAAAALAVLLLGSALFPQDSTTPQIGWRGNAGNIEALR</sequence>
<accession>A0A6L7G067</accession>
<keyword evidence="1" id="KW-0472">Membrane</keyword>
<keyword evidence="1" id="KW-0812">Transmembrane</keyword>
<feature type="transmembrane region" description="Helical" evidence="1">
    <location>
        <begin position="15"/>
        <end position="36"/>
    </location>
</feature>
<reference evidence="2 3" key="1">
    <citation type="submission" date="2019-12" db="EMBL/GenBank/DDBJ databases">
        <authorList>
            <person name="Li M."/>
        </authorList>
    </citation>
    <scope>NUCLEOTIDE SEQUENCE [LARGE SCALE GENOMIC DNA]</scope>
    <source>
        <strain evidence="2 3">GBMRC 2024</strain>
    </source>
</reference>